<evidence type="ECO:0008006" key="4">
    <source>
        <dbReference type="Google" id="ProtNLM"/>
    </source>
</evidence>
<gene>
    <name evidence="2" type="ORF">DCR58_05980</name>
</gene>
<dbReference type="STRING" id="314276.OS145_12196"/>
<evidence type="ECO:0000256" key="1">
    <source>
        <dbReference type="SAM" id="Phobius"/>
    </source>
</evidence>
<name>A0A348WP59_9GAMM</name>
<feature type="transmembrane region" description="Helical" evidence="1">
    <location>
        <begin position="6"/>
        <end position="29"/>
    </location>
</feature>
<proteinExistence type="predicted"/>
<dbReference type="EMBL" id="DMUP01000136">
    <property type="protein sequence ID" value="HAR56321.1"/>
    <property type="molecule type" value="Genomic_DNA"/>
</dbReference>
<sequence>MNQRGFSLWEVVLAAAILASFWQVSLVGWRWQDTAQKRLQWQQQLVMLIQAQRDHYQRYGVFALTEAQLARQGRYVVPAWPFSTEWRFLPDAFYSEQLLMRTQLKNVDPSLLLGHSLPFEQQGNEVVIRVIGTR</sequence>
<evidence type="ECO:0000313" key="2">
    <source>
        <dbReference type="EMBL" id="HAR56321.1"/>
    </source>
</evidence>
<keyword evidence="1" id="KW-1133">Transmembrane helix</keyword>
<reference evidence="2 3" key="1">
    <citation type="journal article" date="2018" name="Nat. Biotechnol.">
        <title>A standardized bacterial taxonomy based on genome phylogeny substantially revises the tree of life.</title>
        <authorList>
            <person name="Parks D.H."/>
            <person name="Chuvochina M."/>
            <person name="Waite D.W."/>
            <person name="Rinke C."/>
            <person name="Skarshewski A."/>
            <person name="Chaumeil P.A."/>
            <person name="Hugenholtz P."/>
        </authorList>
    </citation>
    <scope>NUCLEOTIDE SEQUENCE [LARGE SCALE GENOMIC DNA]</scope>
    <source>
        <strain evidence="2">UBA9360</strain>
    </source>
</reference>
<keyword evidence="1" id="KW-0812">Transmembrane</keyword>
<protein>
    <recommendedName>
        <fullName evidence="4">Type II secretion system protein</fullName>
    </recommendedName>
</protein>
<dbReference type="Proteomes" id="UP000262878">
    <property type="component" value="Unassembled WGS sequence"/>
</dbReference>
<keyword evidence="1" id="KW-0472">Membrane</keyword>
<organism evidence="2 3">
    <name type="scientific">Idiomarina baltica</name>
    <dbReference type="NCBI Taxonomy" id="190892"/>
    <lineage>
        <taxon>Bacteria</taxon>
        <taxon>Pseudomonadati</taxon>
        <taxon>Pseudomonadota</taxon>
        <taxon>Gammaproteobacteria</taxon>
        <taxon>Alteromonadales</taxon>
        <taxon>Idiomarinaceae</taxon>
        <taxon>Idiomarina</taxon>
    </lineage>
</organism>
<evidence type="ECO:0000313" key="3">
    <source>
        <dbReference type="Proteomes" id="UP000262878"/>
    </source>
</evidence>
<accession>A0A348WP59</accession>
<dbReference type="AlphaFoldDB" id="A0A348WP59"/>
<comment type="caution">
    <text evidence="2">The sequence shown here is derived from an EMBL/GenBank/DDBJ whole genome shotgun (WGS) entry which is preliminary data.</text>
</comment>